<dbReference type="AlphaFoldDB" id="A0A7R9L8J5"/>
<dbReference type="Proteomes" id="UP000759131">
    <property type="component" value="Unassembled WGS sequence"/>
</dbReference>
<dbReference type="Gene3D" id="3.90.280.10">
    <property type="entry name" value="PEBP-like"/>
    <property type="match status" value="1"/>
</dbReference>
<evidence type="ECO:0000313" key="2">
    <source>
        <dbReference type="Proteomes" id="UP000759131"/>
    </source>
</evidence>
<proteinExistence type="predicted"/>
<protein>
    <submittedName>
        <fullName evidence="1">Uncharacterized protein</fullName>
    </submittedName>
</protein>
<feature type="non-terminal residue" evidence="1">
    <location>
        <position position="1"/>
    </location>
</feature>
<dbReference type="EMBL" id="OC873726">
    <property type="protein sequence ID" value="CAD7636912.1"/>
    <property type="molecule type" value="Genomic_DNA"/>
</dbReference>
<sequence length="70" mass="7927">MFHVVDTVPKNIIKIHYPSGVDVSLGNELTPLSVKDEPTVQWPTEEGAYYTFIMTDPDAGARAEFKHWHV</sequence>
<keyword evidence="2" id="KW-1185">Reference proteome</keyword>
<accession>A0A7R9L8J5</accession>
<evidence type="ECO:0000313" key="1">
    <source>
        <dbReference type="EMBL" id="CAD7636912.1"/>
    </source>
</evidence>
<dbReference type="OrthoDB" id="2506647at2759"/>
<dbReference type="SUPFAM" id="SSF49777">
    <property type="entry name" value="PEBP-like"/>
    <property type="match status" value="1"/>
</dbReference>
<dbReference type="InterPro" id="IPR036610">
    <property type="entry name" value="PEBP-like_sf"/>
</dbReference>
<dbReference type="EMBL" id="CAJPIZ010019151">
    <property type="protein sequence ID" value="CAG2116828.1"/>
    <property type="molecule type" value="Genomic_DNA"/>
</dbReference>
<gene>
    <name evidence="1" type="ORF">OSB1V03_LOCUS16784</name>
</gene>
<reference evidence="1" key="1">
    <citation type="submission" date="2020-11" db="EMBL/GenBank/DDBJ databases">
        <authorList>
            <person name="Tran Van P."/>
        </authorList>
    </citation>
    <scope>NUCLEOTIDE SEQUENCE</scope>
</reference>
<name>A0A7R9L8J5_9ACAR</name>
<organism evidence="1">
    <name type="scientific">Medioppia subpectinata</name>
    <dbReference type="NCBI Taxonomy" id="1979941"/>
    <lineage>
        <taxon>Eukaryota</taxon>
        <taxon>Metazoa</taxon>
        <taxon>Ecdysozoa</taxon>
        <taxon>Arthropoda</taxon>
        <taxon>Chelicerata</taxon>
        <taxon>Arachnida</taxon>
        <taxon>Acari</taxon>
        <taxon>Acariformes</taxon>
        <taxon>Sarcoptiformes</taxon>
        <taxon>Oribatida</taxon>
        <taxon>Brachypylina</taxon>
        <taxon>Oppioidea</taxon>
        <taxon>Oppiidae</taxon>
        <taxon>Medioppia</taxon>
    </lineage>
</organism>